<feature type="region of interest" description="Disordered" evidence="3">
    <location>
        <begin position="650"/>
        <end position="675"/>
    </location>
</feature>
<evidence type="ECO:0000313" key="5">
    <source>
        <dbReference type="EMBL" id="KAK7473797.1"/>
    </source>
</evidence>
<accession>A0ABD0JFV3</accession>
<evidence type="ECO:0000256" key="1">
    <source>
        <dbReference type="ARBA" id="ARBA00023054"/>
    </source>
</evidence>
<dbReference type="Proteomes" id="UP001519460">
    <property type="component" value="Unassembled WGS sequence"/>
</dbReference>
<evidence type="ECO:0000256" key="2">
    <source>
        <dbReference type="SAM" id="Coils"/>
    </source>
</evidence>
<feature type="compositionally biased region" description="Polar residues" evidence="3">
    <location>
        <begin position="18"/>
        <end position="31"/>
    </location>
</feature>
<feature type="compositionally biased region" description="Low complexity" evidence="3">
    <location>
        <begin position="366"/>
        <end position="379"/>
    </location>
</feature>
<feature type="coiled-coil region" evidence="2">
    <location>
        <begin position="101"/>
        <end position="206"/>
    </location>
</feature>
<dbReference type="AlphaFoldDB" id="A0ABD0JFV3"/>
<organism evidence="5 6">
    <name type="scientific">Batillaria attramentaria</name>
    <dbReference type="NCBI Taxonomy" id="370345"/>
    <lineage>
        <taxon>Eukaryota</taxon>
        <taxon>Metazoa</taxon>
        <taxon>Spiralia</taxon>
        <taxon>Lophotrochozoa</taxon>
        <taxon>Mollusca</taxon>
        <taxon>Gastropoda</taxon>
        <taxon>Caenogastropoda</taxon>
        <taxon>Sorbeoconcha</taxon>
        <taxon>Cerithioidea</taxon>
        <taxon>Batillariidae</taxon>
        <taxon>Batillaria</taxon>
    </lineage>
</organism>
<evidence type="ECO:0000313" key="6">
    <source>
        <dbReference type="Proteomes" id="UP001519460"/>
    </source>
</evidence>
<feature type="region of interest" description="Disordered" evidence="3">
    <location>
        <begin position="357"/>
        <end position="379"/>
    </location>
</feature>
<name>A0ABD0JFV3_9CAEN</name>
<feature type="coiled-coil region" evidence="2">
    <location>
        <begin position="276"/>
        <end position="310"/>
    </location>
</feature>
<sequence>MAARNVKHLPGFDPPDKMQSSTLKRQPSPDWSKNDLLRLLSYFEGELQARDITIAALKAEKAKQLLYQAKYGRFGLGDPFVALQRDAIGQRDSNFDEAAVKSMYDNQLAQLENLIATQRKAQLKMREQLAGAEKRYHKVCSELEEEKRKHAQDTAQGDDVTYMLEKERERLRQEIDFEKSNSKKLEKDLRRTLAALEEERASAARHKQVALLLLKERKHLIQKLTAEGQRHSQGESTLSDDQLHGEDLAGLEAESRRSLAMEAALEQQLGEFESERASLREGLSQEQARTRELEAQVEALQRQVQSMAARTSLDSIEIKSSVSPQLASQPSPAASSYSSYSPSSVSSSLGAGAYSSGMNPGSVRPSTSFGGASPSAASASGRSVAVIGSNTSAPVIRQVPKVKTVLEGGRIGSSSPEREVIHRLTDSPVRKVQYGAGGGGGYSSSPVDRPGASALSSSPRGEARVVTMGSSGADSTVVVGGSSSAGGGARVNITPGNSATVVTQGGGKISFHVGAPPPIPPNKPNIVPGAGTKPAPPPKVGVMGRGALDSQGGNKTVQIPVNVVTSPASSTSSSPSTSSQSSRESSPIRKTAQPPHPLEKEVPAVVSPNMASAAPGTTSSLEFLGPEMANLQELLASLSTAIDGGTAIPDTQRVTTVQPTKASVTASPRSSSQLK</sequence>
<evidence type="ECO:0000256" key="3">
    <source>
        <dbReference type="SAM" id="MobiDB-lite"/>
    </source>
</evidence>
<reference evidence="5 6" key="1">
    <citation type="journal article" date="2023" name="Sci. Data">
        <title>Genome assembly of the Korean intertidal mud-creeper Batillaria attramentaria.</title>
        <authorList>
            <person name="Patra A.K."/>
            <person name="Ho P.T."/>
            <person name="Jun S."/>
            <person name="Lee S.J."/>
            <person name="Kim Y."/>
            <person name="Won Y.J."/>
        </authorList>
    </citation>
    <scope>NUCLEOTIDE SEQUENCE [LARGE SCALE GENOMIC DNA]</scope>
    <source>
        <strain evidence="5">Wonlab-2016</strain>
    </source>
</reference>
<feature type="compositionally biased region" description="Polar residues" evidence="3">
    <location>
        <begin position="652"/>
        <end position="675"/>
    </location>
</feature>
<keyword evidence="6" id="KW-1185">Reference proteome</keyword>
<feature type="region of interest" description="Disordered" evidence="3">
    <location>
        <begin position="1"/>
        <end position="32"/>
    </location>
</feature>
<dbReference type="PANTHER" id="PTHR23166">
    <property type="entry name" value="FILAMIN/GPBP-INTERACTING PROTEIN"/>
    <property type="match status" value="1"/>
</dbReference>
<feature type="region of interest" description="Disordered" evidence="3">
    <location>
        <begin position="321"/>
        <end position="342"/>
    </location>
</feature>
<dbReference type="InterPro" id="IPR019131">
    <property type="entry name" value="Cortactin-binding_p2_N"/>
</dbReference>
<keyword evidence="1 2" id="KW-0175">Coiled coil</keyword>
<dbReference type="InterPro" id="IPR050719">
    <property type="entry name" value="Cortactin-Actin_Reg"/>
</dbReference>
<dbReference type="PANTHER" id="PTHR23166:SF5">
    <property type="entry name" value="CTTNBP2 N-TERMINAL-LIKE PROTEIN"/>
    <property type="match status" value="1"/>
</dbReference>
<evidence type="ECO:0000259" key="4">
    <source>
        <dbReference type="Pfam" id="PF09727"/>
    </source>
</evidence>
<dbReference type="EMBL" id="JACVVK020000457">
    <property type="protein sequence ID" value="KAK7473797.1"/>
    <property type="molecule type" value="Genomic_DNA"/>
</dbReference>
<feature type="region of interest" description="Disordered" evidence="3">
    <location>
        <begin position="431"/>
        <end position="463"/>
    </location>
</feature>
<gene>
    <name evidence="5" type="ORF">BaRGS_00034965</name>
</gene>
<protein>
    <recommendedName>
        <fullName evidence="4">Cortactin-binding protein-2 N-terminal domain-containing protein</fullName>
    </recommendedName>
</protein>
<feature type="region of interest" description="Disordered" evidence="3">
    <location>
        <begin position="523"/>
        <end position="621"/>
    </location>
</feature>
<proteinExistence type="predicted"/>
<comment type="caution">
    <text evidence="5">The sequence shown here is derived from an EMBL/GenBank/DDBJ whole genome shotgun (WGS) entry which is preliminary data.</text>
</comment>
<feature type="domain" description="Cortactin-binding protein-2 N-terminal" evidence="4">
    <location>
        <begin position="32"/>
        <end position="218"/>
    </location>
</feature>
<feature type="compositionally biased region" description="Low complexity" evidence="3">
    <location>
        <begin position="524"/>
        <end position="533"/>
    </location>
</feature>
<feature type="region of interest" description="Disordered" evidence="3">
    <location>
        <begin position="225"/>
        <end position="244"/>
    </location>
</feature>
<feature type="compositionally biased region" description="Low complexity" evidence="3">
    <location>
        <begin position="565"/>
        <end position="585"/>
    </location>
</feature>
<dbReference type="Pfam" id="PF09727">
    <property type="entry name" value="CortBP2"/>
    <property type="match status" value="1"/>
</dbReference>